<dbReference type="Pfam" id="PF05957">
    <property type="entry name" value="DUF883"/>
    <property type="match status" value="1"/>
</dbReference>
<evidence type="ECO:0000259" key="10">
    <source>
        <dbReference type="Pfam" id="PF05957"/>
    </source>
</evidence>
<organism evidence="12 13">
    <name type="scientific">Azoarcus indigens</name>
    <dbReference type="NCBI Taxonomy" id="29545"/>
    <lineage>
        <taxon>Bacteria</taxon>
        <taxon>Pseudomonadati</taxon>
        <taxon>Pseudomonadota</taxon>
        <taxon>Betaproteobacteria</taxon>
        <taxon>Rhodocyclales</taxon>
        <taxon>Zoogloeaceae</taxon>
        <taxon>Azoarcus</taxon>
    </lineage>
</organism>
<keyword evidence="6 9" id="KW-1133">Transmembrane helix</keyword>
<protein>
    <submittedName>
        <fullName evidence="12">ElaB/YqjD/DUF883 family membrane-anchored ribosome-binding protein</fullName>
    </submittedName>
</protein>
<evidence type="ECO:0000256" key="1">
    <source>
        <dbReference type="ARBA" id="ARBA00004377"/>
    </source>
</evidence>
<keyword evidence="5 9" id="KW-0812">Transmembrane</keyword>
<dbReference type="PANTHER" id="PTHR35893:SF3">
    <property type="entry name" value="INNER MEMBRANE PROTEIN"/>
    <property type="match status" value="1"/>
</dbReference>
<dbReference type="Proteomes" id="UP000295129">
    <property type="component" value="Unassembled WGS sequence"/>
</dbReference>
<evidence type="ECO:0000256" key="6">
    <source>
        <dbReference type="ARBA" id="ARBA00022989"/>
    </source>
</evidence>
<evidence type="ECO:0000313" key="12">
    <source>
        <dbReference type="EMBL" id="TDN47381.1"/>
    </source>
</evidence>
<comment type="caution">
    <text evidence="12">The sequence shown here is derived from an EMBL/GenBank/DDBJ whole genome shotgun (WGS) entry which is preliminary data.</text>
</comment>
<dbReference type="InterPro" id="IPR043604">
    <property type="entry name" value="DUF883_N"/>
</dbReference>
<keyword evidence="4" id="KW-0997">Cell inner membrane</keyword>
<dbReference type="AlphaFoldDB" id="A0A4R6DQQ9"/>
<dbReference type="RefSeq" id="WP_133594217.1">
    <property type="nucleotide sequence ID" value="NZ_SNVV01000020.1"/>
</dbReference>
<dbReference type="EMBL" id="SNVV01000020">
    <property type="protein sequence ID" value="TDN47381.1"/>
    <property type="molecule type" value="Genomic_DNA"/>
</dbReference>
<keyword evidence="13" id="KW-1185">Reference proteome</keyword>
<evidence type="ECO:0000256" key="8">
    <source>
        <dbReference type="SAM" id="Coils"/>
    </source>
</evidence>
<evidence type="ECO:0000256" key="5">
    <source>
        <dbReference type="ARBA" id="ARBA00022692"/>
    </source>
</evidence>
<accession>A0A4R6DQQ9</accession>
<feature type="domain" description="DUF883" evidence="11">
    <location>
        <begin position="74"/>
        <end position="103"/>
    </location>
</feature>
<evidence type="ECO:0000259" key="11">
    <source>
        <dbReference type="Pfam" id="PF19029"/>
    </source>
</evidence>
<gene>
    <name evidence="12" type="ORF">C7389_12048</name>
</gene>
<evidence type="ECO:0000256" key="3">
    <source>
        <dbReference type="ARBA" id="ARBA00022475"/>
    </source>
</evidence>
<dbReference type="GO" id="GO:0043022">
    <property type="term" value="F:ribosome binding"/>
    <property type="evidence" value="ECO:0007669"/>
    <property type="project" value="InterPro"/>
</dbReference>
<name>A0A4R6DQQ9_9RHOO</name>
<feature type="transmembrane region" description="Helical" evidence="9">
    <location>
        <begin position="83"/>
        <end position="101"/>
    </location>
</feature>
<evidence type="ECO:0000313" key="13">
    <source>
        <dbReference type="Proteomes" id="UP000295129"/>
    </source>
</evidence>
<dbReference type="GO" id="GO:0005886">
    <property type="term" value="C:plasma membrane"/>
    <property type="evidence" value="ECO:0007669"/>
    <property type="project" value="UniProtKB-SubCell"/>
</dbReference>
<evidence type="ECO:0000256" key="4">
    <source>
        <dbReference type="ARBA" id="ARBA00022519"/>
    </source>
</evidence>
<dbReference type="PANTHER" id="PTHR35893">
    <property type="entry name" value="INNER MEMBRANE PROTEIN-RELATED"/>
    <property type="match status" value="1"/>
</dbReference>
<feature type="domain" description="DUF883" evidence="10">
    <location>
        <begin position="10"/>
        <end position="60"/>
    </location>
</feature>
<comment type="similarity">
    <text evidence="2">Belongs to the ElaB/YgaM/YqjD family.</text>
</comment>
<evidence type="ECO:0000256" key="7">
    <source>
        <dbReference type="ARBA" id="ARBA00023136"/>
    </source>
</evidence>
<comment type="subcellular location">
    <subcellularLocation>
        <location evidence="1">Cell inner membrane</location>
        <topology evidence="1">Single-pass membrane protein</topology>
    </subcellularLocation>
</comment>
<proteinExistence type="inferred from homology"/>
<keyword evidence="8" id="KW-0175">Coiled coil</keyword>
<keyword evidence="3" id="KW-1003">Cell membrane</keyword>
<dbReference type="InterPro" id="IPR043605">
    <property type="entry name" value="DUF883_C"/>
</dbReference>
<feature type="coiled-coil region" evidence="8">
    <location>
        <begin position="49"/>
        <end position="76"/>
    </location>
</feature>
<dbReference type="Pfam" id="PF19029">
    <property type="entry name" value="DUF883_C"/>
    <property type="match status" value="1"/>
</dbReference>
<sequence length="103" mass="11064">MSDTTHPSKDKLVSDLKVVVADAEELLKLTADQAGEKLHDVRGRIGERLAGAKERIAEAEAALLEKTKQAAHATDDYVHAHPWQSVGVAAGVAFLLGLLVSRR</sequence>
<evidence type="ECO:0000256" key="9">
    <source>
        <dbReference type="SAM" id="Phobius"/>
    </source>
</evidence>
<evidence type="ECO:0000256" key="2">
    <source>
        <dbReference type="ARBA" id="ARBA00010423"/>
    </source>
</evidence>
<dbReference type="InterPro" id="IPR010279">
    <property type="entry name" value="YqjD/ElaB"/>
</dbReference>
<reference evidence="12 13" key="1">
    <citation type="submission" date="2019-03" db="EMBL/GenBank/DDBJ databases">
        <title>Genomic Encyclopedia of Type Strains, Phase IV (KMG-IV): sequencing the most valuable type-strain genomes for metagenomic binning, comparative biology and taxonomic classification.</title>
        <authorList>
            <person name="Goeker M."/>
        </authorList>
    </citation>
    <scope>NUCLEOTIDE SEQUENCE [LARGE SCALE GENOMIC DNA]</scope>
    <source>
        <strain evidence="12 13">DSM 12121</strain>
    </source>
</reference>
<keyword evidence="7 9" id="KW-0472">Membrane</keyword>